<dbReference type="GO" id="GO:0051287">
    <property type="term" value="F:NAD binding"/>
    <property type="evidence" value="ECO:0007669"/>
    <property type="project" value="InterPro"/>
</dbReference>
<reference evidence="7 8" key="1">
    <citation type="submission" date="2018-03" db="EMBL/GenBank/DDBJ databases">
        <title>Genomic Encyclopedia of Type Strains, Phase III (KMG-III): the genomes of soil and plant-associated and newly described type strains.</title>
        <authorList>
            <person name="Whitman W."/>
        </authorList>
    </citation>
    <scope>NUCLEOTIDE SEQUENCE [LARGE SCALE GENOMIC DNA]</scope>
    <source>
        <strain evidence="7 8">CGMCC 1.07653</strain>
    </source>
</reference>
<evidence type="ECO:0000259" key="5">
    <source>
        <dbReference type="Pfam" id="PF00389"/>
    </source>
</evidence>
<dbReference type="PANTHER" id="PTHR42789:SF1">
    <property type="entry name" value="D-ISOMER SPECIFIC 2-HYDROXYACID DEHYDROGENASE FAMILY PROTEIN (AFU_ORTHOLOGUE AFUA_6G10090)"/>
    <property type="match status" value="1"/>
</dbReference>
<dbReference type="Proteomes" id="UP000242310">
    <property type="component" value="Unassembled WGS sequence"/>
</dbReference>
<protein>
    <submittedName>
        <fullName evidence="7">D-3-phosphoglycerate dehydrogenase</fullName>
    </submittedName>
</protein>
<dbReference type="Gene3D" id="3.40.50.720">
    <property type="entry name" value="NAD(P)-binding Rossmann-like Domain"/>
    <property type="match status" value="2"/>
</dbReference>
<sequence length="308" mass="34143">MKTIILDDWEMNMQETPAFAELQRISEVEVFHDQPSEQVLLERIRTADAIVPLRERTAFTRDILAEMTSKQLIAQTGKGTAHIDMEAAEDYGISVITTPGASTPAVAELTFGLMIDCARHISHNTAQMKEGTWLQDIGLNLEGRTLGLVGFGKIGQRVASIAEAFGMNVQVWGPKRAEARAKEAGITYQPLDELLRTSDFVSVHVRLTADTKHLLQAEHFKKMKPSAYFINTSRGSVAKEEDLVEALRTNEIAGAGLDVFGEEPLPENHAYQNLENVVLTPHIGWKTKETFDGFLGAATENIRKHYGL</sequence>
<dbReference type="Pfam" id="PF00389">
    <property type="entry name" value="2-Hacid_dh"/>
    <property type="match status" value="1"/>
</dbReference>
<proteinExistence type="inferred from homology"/>
<organism evidence="7 8">
    <name type="scientific">Salsuginibacillus halophilus</name>
    <dbReference type="NCBI Taxonomy" id="517424"/>
    <lineage>
        <taxon>Bacteria</taxon>
        <taxon>Bacillati</taxon>
        <taxon>Bacillota</taxon>
        <taxon>Bacilli</taxon>
        <taxon>Bacillales</taxon>
        <taxon>Bacillaceae</taxon>
        <taxon>Salsuginibacillus</taxon>
    </lineage>
</organism>
<dbReference type="AlphaFoldDB" id="A0A2P8H9P7"/>
<dbReference type="GO" id="GO:0016616">
    <property type="term" value="F:oxidoreductase activity, acting on the CH-OH group of donors, NAD or NADP as acceptor"/>
    <property type="evidence" value="ECO:0007669"/>
    <property type="project" value="InterPro"/>
</dbReference>
<dbReference type="FunFam" id="3.40.50.720:FF:000203">
    <property type="entry name" value="D-3-phosphoglycerate dehydrogenase (SerA)"/>
    <property type="match status" value="1"/>
</dbReference>
<evidence type="ECO:0000313" key="7">
    <source>
        <dbReference type="EMBL" id="PSL42934.1"/>
    </source>
</evidence>
<evidence type="ECO:0000256" key="1">
    <source>
        <dbReference type="ARBA" id="ARBA00005854"/>
    </source>
</evidence>
<evidence type="ECO:0000256" key="3">
    <source>
        <dbReference type="ARBA" id="ARBA00023027"/>
    </source>
</evidence>
<dbReference type="SUPFAM" id="SSF52283">
    <property type="entry name" value="Formate/glycerate dehydrogenase catalytic domain-like"/>
    <property type="match status" value="1"/>
</dbReference>
<dbReference type="EMBL" id="PYAV01000012">
    <property type="protein sequence ID" value="PSL42934.1"/>
    <property type="molecule type" value="Genomic_DNA"/>
</dbReference>
<keyword evidence="8" id="KW-1185">Reference proteome</keyword>
<accession>A0A2P8H9P7</accession>
<evidence type="ECO:0000259" key="6">
    <source>
        <dbReference type="Pfam" id="PF02826"/>
    </source>
</evidence>
<evidence type="ECO:0000313" key="8">
    <source>
        <dbReference type="Proteomes" id="UP000242310"/>
    </source>
</evidence>
<comment type="caution">
    <text evidence="7">The sequence shown here is derived from an EMBL/GenBank/DDBJ whole genome shotgun (WGS) entry which is preliminary data.</text>
</comment>
<gene>
    <name evidence="7" type="ORF">B0H94_11217</name>
</gene>
<comment type="similarity">
    <text evidence="1 4">Belongs to the D-isomer specific 2-hydroxyacid dehydrogenase family.</text>
</comment>
<keyword evidence="3" id="KW-0520">NAD</keyword>
<dbReference type="PANTHER" id="PTHR42789">
    <property type="entry name" value="D-ISOMER SPECIFIC 2-HYDROXYACID DEHYDROGENASE FAMILY PROTEIN (AFU_ORTHOLOGUE AFUA_6G10090)"/>
    <property type="match status" value="1"/>
</dbReference>
<dbReference type="OrthoDB" id="9805416at2"/>
<evidence type="ECO:0000256" key="2">
    <source>
        <dbReference type="ARBA" id="ARBA00023002"/>
    </source>
</evidence>
<dbReference type="SUPFAM" id="SSF51735">
    <property type="entry name" value="NAD(P)-binding Rossmann-fold domains"/>
    <property type="match status" value="1"/>
</dbReference>
<feature type="domain" description="D-isomer specific 2-hydroxyacid dehydrogenase NAD-binding" evidence="6">
    <location>
        <begin position="111"/>
        <end position="284"/>
    </location>
</feature>
<dbReference type="InterPro" id="IPR006140">
    <property type="entry name" value="D-isomer_DH_NAD-bd"/>
</dbReference>
<keyword evidence="2 4" id="KW-0560">Oxidoreductase</keyword>
<dbReference type="InterPro" id="IPR050857">
    <property type="entry name" value="D-2-hydroxyacid_DH"/>
</dbReference>
<dbReference type="CDD" id="cd12169">
    <property type="entry name" value="PGDH_like_1"/>
    <property type="match status" value="1"/>
</dbReference>
<feature type="domain" description="D-isomer specific 2-hydroxyacid dehydrogenase catalytic" evidence="5">
    <location>
        <begin position="19"/>
        <end position="304"/>
    </location>
</feature>
<dbReference type="InterPro" id="IPR036291">
    <property type="entry name" value="NAD(P)-bd_dom_sf"/>
</dbReference>
<evidence type="ECO:0000256" key="4">
    <source>
        <dbReference type="RuleBase" id="RU003719"/>
    </source>
</evidence>
<dbReference type="InterPro" id="IPR006139">
    <property type="entry name" value="D-isomer_2_OHA_DH_cat_dom"/>
</dbReference>
<dbReference type="RefSeq" id="WP_106589473.1">
    <property type="nucleotide sequence ID" value="NZ_PYAV01000012.1"/>
</dbReference>
<name>A0A2P8H9P7_9BACI</name>
<dbReference type="Pfam" id="PF02826">
    <property type="entry name" value="2-Hacid_dh_C"/>
    <property type="match status" value="1"/>
</dbReference>